<evidence type="ECO:0000256" key="1">
    <source>
        <dbReference type="SAM" id="MobiDB-lite"/>
    </source>
</evidence>
<dbReference type="Proteomes" id="UP000002630">
    <property type="component" value="Unassembled WGS sequence"/>
</dbReference>
<feature type="region of interest" description="Disordered" evidence="1">
    <location>
        <begin position="146"/>
        <end position="169"/>
    </location>
</feature>
<evidence type="ECO:0000259" key="2">
    <source>
        <dbReference type="Pfam" id="PF18031"/>
    </source>
</evidence>
<keyword evidence="4" id="KW-1185">Reference proteome</keyword>
<evidence type="ECO:0000313" key="4">
    <source>
        <dbReference type="Proteomes" id="UP000002630"/>
    </source>
</evidence>
<dbReference type="Gene3D" id="1.20.58.860">
    <property type="match status" value="1"/>
</dbReference>
<dbReference type="STRING" id="2880.D7G5X4"/>
<organism evidence="3 4">
    <name type="scientific">Ectocarpus siliculosus</name>
    <name type="common">Brown alga</name>
    <name type="synonym">Conferva siliculosa</name>
    <dbReference type="NCBI Taxonomy" id="2880"/>
    <lineage>
        <taxon>Eukaryota</taxon>
        <taxon>Sar</taxon>
        <taxon>Stramenopiles</taxon>
        <taxon>Ochrophyta</taxon>
        <taxon>PX clade</taxon>
        <taxon>Phaeophyceae</taxon>
        <taxon>Ectocarpales</taxon>
        <taxon>Ectocarpaceae</taxon>
        <taxon>Ectocarpus</taxon>
    </lineage>
</organism>
<sequence>MSGQSGWIPPSSRWARTTSSFRRGWREHVATEERQRCMRRVEALDRELSGRGGVQQPEAAALSALKQEENFALESQRAAALRVAEECDVTVALEEAKFAQWRKENMRRKHDYVPFAVKLLDVLAEKVSVKEITNEAKTDFKNVVDSMKSKAKHREDARTSAGEGSEGFK</sequence>
<proteinExistence type="predicted"/>
<dbReference type="InterPro" id="IPR041507">
    <property type="entry name" value="UCH_C"/>
</dbReference>
<dbReference type="InParanoid" id="D7G5X4"/>
<protein>
    <submittedName>
        <fullName evidence="3">F1E22.3</fullName>
    </submittedName>
</protein>
<feature type="domain" description="UCH37-like C-terminal" evidence="2">
    <location>
        <begin position="87"/>
        <end position="126"/>
    </location>
</feature>
<accession>D7G5X4</accession>
<dbReference type="Pfam" id="PF18031">
    <property type="entry name" value="UCH_C"/>
    <property type="match status" value="1"/>
</dbReference>
<name>D7G5X4_ECTSI</name>
<evidence type="ECO:0000313" key="3">
    <source>
        <dbReference type="EMBL" id="CBJ27412.1"/>
    </source>
</evidence>
<dbReference type="OrthoDB" id="1924260at2759"/>
<reference evidence="3 4" key="1">
    <citation type="journal article" date="2010" name="Nature">
        <title>The Ectocarpus genome and the independent evolution of multicellularity in brown algae.</title>
        <authorList>
            <person name="Cock J.M."/>
            <person name="Sterck L."/>
            <person name="Rouze P."/>
            <person name="Scornet D."/>
            <person name="Allen A.E."/>
            <person name="Amoutzias G."/>
            <person name="Anthouard V."/>
            <person name="Artiguenave F."/>
            <person name="Aury J.M."/>
            <person name="Badger J.H."/>
            <person name="Beszteri B."/>
            <person name="Billiau K."/>
            <person name="Bonnet E."/>
            <person name="Bothwell J.H."/>
            <person name="Bowler C."/>
            <person name="Boyen C."/>
            <person name="Brownlee C."/>
            <person name="Carrano C.J."/>
            <person name="Charrier B."/>
            <person name="Cho G.Y."/>
            <person name="Coelho S.M."/>
            <person name="Collen J."/>
            <person name="Corre E."/>
            <person name="Da Silva C."/>
            <person name="Delage L."/>
            <person name="Delaroque N."/>
            <person name="Dittami S.M."/>
            <person name="Doulbeau S."/>
            <person name="Elias M."/>
            <person name="Farnham G."/>
            <person name="Gachon C.M."/>
            <person name="Gschloessl B."/>
            <person name="Heesch S."/>
            <person name="Jabbari K."/>
            <person name="Jubin C."/>
            <person name="Kawai H."/>
            <person name="Kimura K."/>
            <person name="Kloareg B."/>
            <person name="Kupper F.C."/>
            <person name="Lang D."/>
            <person name="Le Bail A."/>
            <person name="Leblanc C."/>
            <person name="Lerouge P."/>
            <person name="Lohr M."/>
            <person name="Lopez P.J."/>
            <person name="Martens C."/>
            <person name="Maumus F."/>
            <person name="Michel G."/>
            <person name="Miranda-Saavedra D."/>
            <person name="Morales J."/>
            <person name="Moreau H."/>
            <person name="Motomura T."/>
            <person name="Nagasato C."/>
            <person name="Napoli C.A."/>
            <person name="Nelson D.R."/>
            <person name="Nyvall-Collen P."/>
            <person name="Peters A.F."/>
            <person name="Pommier C."/>
            <person name="Potin P."/>
            <person name="Poulain J."/>
            <person name="Quesneville H."/>
            <person name="Read B."/>
            <person name="Rensing S.A."/>
            <person name="Ritter A."/>
            <person name="Rousvoal S."/>
            <person name="Samanta M."/>
            <person name="Samson G."/>
            <person name="Schroeder D.C."/>
            <person name="Segurens B."/>
            <person name="Strittmatter M."/>
            <person name="Tonon T."/>
            <person name="Tregear J.W."/>
            <person name="Valentin K."/>
            <person name="von Dassow P."/>
            <person name="Yamagishi T."/>
            <person name="Van de Peer Y."/>
            <person name="Wincker P."/>
        </authorList>
    </citation>
    <scope>NUCLEOTIDE SEQUENCE [LARGE SCALE GENOMIC DNA]</scope>
    <source>
        <strain evidence="4">Ec32 / CCAP1310/4</strain>
    </source>
</reference>
<gene>
    <name evidence="3" type="ORF">Esi_0068_0074</name>
</gene>
<dbReference type="AlphaFoldDB" id="D7G5X4"/>
<dbReference type="EMBL" id="FN649760">
    <property type="protein sequence ID" value="CBJ27412.1"/>
    <property type="molecule type" value="Genomic_DNA"/>
</dbReference>